<name>A0A6J4MAC9_9ACTN</name>
<feature type="compositionally biased region" description="Basic and acidic residues" evidence="1">
    <location>
        <begin position="124"/>
        <end position="134"/>
    </location>
</feature>
<dbReference type="EMBL" id="CADCUG010000141">
    <property type="protein sequence ID" value="CAA9353448.1"/>
    <property type="molecule type" value="Genomic_DNA"/>
</dbReference>
<reference evidence="2" key="1">
    <citation type="submission" date="2020-02" db="EMBL/GenBank/DDBJ databases">
        <authorList>
            <person name="Meier V. D."/>
        </authorList>
    </citation>
    <scope>NUCLEOTIDE SEQUENCE</scope>
    <source>
        <strain evidence="2">AVDCRST_MAG29</strain>
    </source>
</reference>
<proteinExistence type="predicted"/>
<dbReference type="AlphaFoldDB" id="A0A6J4MAC9"/>
<feature type="non-terminal residue" evidence="2">
    <location>
        <position position="134"/>
    </location>
</feature>
<feature type="compositionally biased region" description="Basic residues" evidence="1">
    <location>
        <begin position="97"/>
        <end position="118"/>
    </location>
</feature>
<feature type="region of interest" description="Disordered" evidence="1">
    <location>
        <begin position="95"/>
        <end position="134"/>
    </location>
</feature>
<accession>A0A6J4MAC9</accession>
<gene>
    <name evidence="2" type="ORF">AVDCRST_MAG29-2335</name>
</gene>
<protein>
    <submittedName>
        <fullName evidence="2">Uncharacterized protein</fullName>
    </submittedName>
</protein>
<organism evidence="2">
    <name type="scientific">uncultured Nocardioidaceae bacterium</name>
    <dbReference type="NCBI Taxonomy" id="253824"/>
    <lineage>
        <taxon>Bacteria</taxon>
        <taxon>Bacillati</taxon>
        <taxon>Actinomycetota</taxon>
        <taxon>Actinomycetes</taxon>
        <taxon>Propionibacteriales</taxon>
        <taxon>Nocardioidaceae</taxon>
        <taxon>environmental samples</taxon>
    </lineage>
</organism>
<sequence>VAGGAGRRERSRRRRGSRLVHDRRRGRCCGLAHRLGCRGCLLRHQLPGAGPDPVTRPARHPDRCPRSLRGQAACTAVGAGGARCEWCTGRAAGPHRYGGHHRRRHAGLVGRRGRRRHPAPPADVRPRHGRENAV</sequence>
<evidence type="ECO:0000256" key="1">
    <source>
        <dbReference type="SAM" id="MobiDB-lite"/>
    </source>
</evidence>
<feature type="non-terminal residue" evidence="2">
    <location>
        <position position="1"/>
    </location>
</feature>
<evidence type="ECO:0000313" key="2">
    <source>
        <dbReference type="EMBL" id="CAA9353448.1"/>
    </source>
</evidence>